<feature type="compositionally biased region" description="Low complexity" evidence="1">
    <location>
        <begin position="18"/>
        <end position="32"/>
    </location>
</feature>
<reference evidence="2 3" key="1">
    <citation type="submission" date="2018-06" db="EMBL/GenBank/DDBJ databases">
        <authorList>
            <person name="Burkert N.A."/>
            <person name="Costello E."/>
            <person name="Grana D.J."/>
            <person name="Pejavara N.C."/>
            <person name="Picknally G.M."/>
            <person name="Christen E.M."/>
            <person name="Williams K.C."/>
            <person name="Merlino C.O."/>
            <person name="McCann M.P."/>
            <person name="Lee-Soety J.Y."/>
            <person name="Washington J.M."/>
            <person name="Garlena R.A."/>
            <person name="Russell D.A."/>
            <person name="Pope W.H."/>
            <person name="Jacobs-Sera D."/>
            <person name="Hendrix R.W."/>
            <person name="Hatfull G.F."/>
        </authorList>
    </citation>
    <scope>NUCLEOTIDE SEQUENCE [LARGE SCALE GENOMIC DNA]</scope>
</reference>
<gene>
    <name evidence="2" type="primary">27</name>
    <name evidence="2" type="ORF">SEA_NATB6_27</name>
</gene>
<sequence length="238" mass="26080">MKHITRTRAIAAAMPLDGGLPFAGRPARAGRAIPRRDDNDGHPNGGKPKGDKDDDADGGKPDGGKPKGDKDDDDDEPKPVDVKGSPEYKEAERQRRAEKKRADDAEAALEEARRKGMSDDEKIRDDEIKSRVATAVTEKETELTDHYEGQIASLQTQIIDSTIESVFAGGGLDRKDYEDVIATLDKTHFIKDDGSVDREKVKKTLAPLAKAAVSRPPRTSSARRTENKGFGRYLESKD</sequence>
<protein>
    <submittedName>
        <fullName evidence="2">Scaffolding protein</fullName>
    </submittedName>
</protein>
<evidence type="ECO:0000256" key="1">
    <source>
        <dbReference type="SAM" id="MobiDB-lite"/>
    </source>
</evidence>
<dbReference type="GeneID" id="65114649"/>
<name>A0A345L4V5_9CAUD</name>
<dbReference type="RefSeq" id="YP_010096988.1">
    <property type="nucleotide sequence ID" value="NC_055755.1"/>
</dbReference>
<feature type="region of interest" description="Disordered" evidence="1">
    <location>
        <begin position="209"/>
        <end position="238"/>
    </location>
</feature>
<feature type="compositionally biased region" description="Basic and acidic residues" evidence="1">
    <location>
        <begin position="48"/>
        <end position="70"/>
    </location>
</feature>
<evidence type="ECO:0000313" key="2">
    <source>
        <dbReference type="EMBL" id="AXH50307.1"/>
    </source>
</evidence>
<keyword evidence="3" id="KW-1185">Reference proteome</keyword>
<dbReference type="KEGG" id="vg:65114649"/>
<proteinExistence type="predicted"/>
<dbReference type="EMBL" id="MH536824">
    <property type="protein sequence ID" value="AXH50307.1"/>
    <property type="molecule type" value="Genomic_DNA"/>
</dbReference>
<feature type="compositionally biased region" description="Basic and acidic residues" evidence="1">
    <location>
        <begin position="223"/>
        <end position="238"/>
    </location>
</feature>
<feature type="compositionally biased region" description="Basic and acidic residues" evidence="1">
    <location>
        <begin position="77"/>
        <end position="130"/>
    </location>
</feature>
<accession>A0A345L4V5</accession>
<feature type="region of interest" description="Disordered" evidence="1">
    <location>
        <begin position="1"/>
        <end position="132"/>
    </location>
</feature>
<feature type="compositionally biased region" description="Low complexity" evidence="1">
    <location>
        <begin position="211"/>
        <end position="222"/>
    </location>
</feature>
<dbReference type="Proteomes" id="UP000259879">
    <property type="component" value="Segment"/>
</dbReference>
<evidence type="ECO:0000313" key="3">
    <source>
        <dbReference type="Proteomes" id="UP000259879"/>
    </source>
</evidence>
<organism evidence="2 3">
    <name type="scientific">Gordonia phage NatB6</name>
    <dbReference type="NCBI Taxonomy" id="2250322"/>
    <lineage>
        <taxon>Viruses</taxon>
        <taxon>Duplodnaviria</taxon>
        <taxon>Heunggongvirae</taxon>
        <taxon>Uroviricota</taxon>
        <taxon>Caudoviricetes</taxon>
        <taxon>Zierdtviridae</taxon>
        <taxon>Emilbogenvirinae</taxon>
        <taxon>Foxborovirus</taxon>
        <taxon>Foxborovirus NatB6</taxon>
    </lineage>
</organism>